<gene>
    <name evidence="3" type="ORF">BDA99DRAFT_517616</name>
</gene>
<reference evidence="3" key="1">
    <citation type="journal article" date="2022" name="IScience">
        <title>Evolution of zygomycete secretomes and the origins of terrestrial fungal ecologies.</title>
        <authorList>
            <person name="Chang Y."/>
            <person name="Wang Y."/>
            <person name="Mondo S."/>
            <person name="Ahrendt S."/>
            <person name="Andreopoulos W."/>
            <person name="Barry K."/>
            <person name="Beard J."/>
            <person name="Benny G.L."/>
            <person name="Blankenship S."/>
            <person name="Bonito G."/>
            <person name="Cuomo C."/>
            <person name="Desiro A."/>
            <person name="Gervers K.A."/>
            <person name="Hundley H."/>
            <person name="Kuo A."/>
            <person name="LaButti K."/>
            <person name="Lang B.F."/>
            <person name="Lipzen A."/>
            <person name="O'Donnell K."/>
            <person name="Pangilinan J."/>
            <person name="Reynolds N."/>
            <person name="Sandor L."/>
            <person name="Smith M.E."/>
            <person name="Tsang A."/>
            <person name="Grigoriev I.V."/>
            <person name="Stajich J.E."/>
            <person name="Spatafora J.W."/>
        </authorList>
    </citation>
    <scope>NUCLEOTIDE SEQUENCE</scope>
    <source>
        <strain evidence="3">RSA 2281</strain>
    </source>
</reference>
<keyword evidence="4" id="KW-1185">Reference proteome</keyword>
<dbReference type="InterPro" id="IPR009009">
    <property type="entry name" value="RlpA-like_DPBB"/>
</dbReference>
<dbReference type="SUPFAM" id="SSF50685">
    <property type="entry name" value="Barwin-like endoglucanases"/>
    <property type="match status" value="1"/>
</dbReference>
<dbReference type="Gene3D" id="2.40.40.10">
    <property type="entry name" value="RlpA-like domain"/>
    <property type="match status" value="1"/>
</dbReference>
<sequence length="67" mass="7026">MKNGANPNNNPICGDKIDINGPNGSVTVTIVDTCPTCAYGDIDLSPAAFSKLADLNDGRININWSFA</sequence>
<reference evidence="3" key="2">
    <citation type="submission" date="2023-02" db="EMBL/GenBank/DDBJ databases">
        <authorList>
            <consortium name="DOE Joint Genome Institute"/>
            <person name="Mondo S.J."/>
            <person name="Chang Y."/>
            <person name="Wang Y."/>
            <person name="Ahrendt S."/>
            <person name="Andreopoulos W."/>
            <person name="Barry K."/>
            <person name="Beard J."/>
            <person name="Benny G.L."/>
            <person name="Blankenship S."/>
            <person name="Bonito G."/>
            <person name="Cuomo C."/>
            <person name="Desiro A."/>
            <person name="Gervers K.A."/>
            <person name="Hundley H."/>
            <person name="Kuo A."/>
            <person name="LaButti K."/>
            <person name="Lang B.F."/>
            <person name="Lipzen A."/>
            <person name="O'Donnell K."/>
            <person name="Pangilinan J."/>
            <person name="Reynolds N."/>
            <person name="Sandor L."/>
            <person name="Smith M.W."/>
            <person name="Tsang A."/>
            <person name="Grigoriev I.V."/>
            <person name="Stajich J.E."/>
            <person name="Spatafora J.W."/>
        </authorList>
    </citation>
    <scope>NUCLEOTIDE SEQUENCE</scope>
    <source>
        <strain evidence="3">RSA 2281</strain>
    </source>
</reference>
<organism evidence="3 4">
    <name type="scientific">Phascolomyces articulosus</name>
    <dbReference type="NCBI Taxonomy" id="60185"/>
    <lineage>
        <taxon>Eukaryota</taxon>
        <taxon>Fungi</taxon>
        <taxon>Fungi incertae sedis</taxon>
        <taxon>Mucoromycota</taxon>
        <taxon>Mucoromycotina</taxon>
        <taxon>Mucoromycetes</taxon>
        <taxon>Mucorales</taxon>
        <taxon>Lichtheimiaceae</taxon>
        <taxon>Phascolomyces</taxon>
    </lineage>
</organism>
<feature type="domain" description="RlpA-like protein double-psi beta-barrel" evidence="2">
    <location>
        <begin position="21"/>
        <end position="63"/>
    </location>
</feature>
<dbReference type="AlphaFoldDB" id="A0AAD5JVM9"/>
<dbReference type="Pfam" id="PF03330">
    <property type="entry name" value="DPBB_1"/>
    <property type="match status" value="1"/>
</dbReference>
<dbReference type="InterPro" id="IPR051477">
    <property type="entry name" value="Expansin_CellWall"/>
</dbReference>
<accession>A0AAD5JVM9</accession>
<evidence type="ECO:0000259" key="2">
    <source>
        <dbReference type="Pfam" id="PF03330"/>
    </source>
</evidence>
<comment type="caution">
    <text evidence="3">The sequence shown here is derived from an EMBL/GenBank/DDBJ whole genome shotgun (WGS) entry which is preliminary data.</text>
</comment>
<dbReference type="Proteomes" id="UP001209540">
    <property type="component" value="Unassembled WGS sequence"/>
</dbReference>
<evidence type="ECO:0000313" key="4">
    <source>
        <dbReference type="Proteomes" id="UP001209540"/>
    </source>
</evidence>
<dbReference type="EMBL" id="JAIXMP010000022">
    <property type="protein sequence ID" value="KAI9255786.1"/>
    <property type="molecule type" value="Genomic_DNA"/>
</dbReference>
<proteinExistence type="predicted"/>
<dbReference type="InterPro" id="IPR036908">
    <property type="entry name" value="RlpA-like_sf"/>
</dbReference>
<dbReference type="PANTHER" id="PTHR31836">
    <property type="match status" value="1"/>
</dbReference>
<name>A0AAD5JVM9_9FUNG</name>
<evidence type="ECO:0000256" key="1">
    <source>
        <dbReference type="ARBA" id="ARBA00022729"/>
    </source>
</evidence>
<keyword evidence="1" id="KW-0732">Signal</keyword>
<protein>
    <submittedName>
        <fullName evidence="3">RlpA-like double-psi beta-barrel-protein domain-containing protein-containing protein</fullName>
    </submittedName>
</protein>
<dbReference type="PANTHER" id="PTHR31836:SF21">
    <property type="entry name" value="EXPANSIN-LIKE PROTEIN 7"/>
    <property type="match status" value="1"/>
</dbReference>
<evidence type="ECO:0000313" key="3">
    <source>
        <dbReference type="EMBL" id="KAI9255786.1"/>
    </source>
</evidence>